<dbReference type="InterPro" id="IPR051781">
    <property type="entry name" value="Metallo-dep_Hydrolase"/>
</dbReference>
<dbReference type="EMBL" id="UINC01193357">
    <property type="protein sequence ID" value="SVE08940.1"/>
    <property type="molecule type" value="Genomic_DNA"/>
</dbReference>
<dbReference type="GO" id="GO:0016810">
    <property type="term" value="F:hydrolase activity, acting on carbon-nitrogen (but not peptide) bonds"/>
    <property type="evidence" value="ECO:0007669"/>
    <property type="project" value="InterPro"/>
</dbReference>
<dbReference type="SUPFAM" id="SSF51338">
    <property type="entry name" value="Composite domain of metallo-dependent hydrolases"/>
    <property type="match status" value="1"/>
</dbReference>
<organism evidence="2">
    <name type="scientific">marine metagenome</name>
    <dbReference type="NCBI Taxonomy" id="408172"/>
    <lineage>
        <taxon>unclassified sequences</taxon>
        <taxon>metagenomes</taxon>
        <taxon>ecological metagenomes</taxon>
    </lineage>
</organism>
<protein>
    <recommendedName>
        <fullName evidence="1">Amidohydrolase-related domain-containing protein</fullName>
    </recommendedName>
</protein>
<dbReference type="InterPro" id="IPR011059">
    <property type="entry name" value="Metal-dep_hydrolase_composite"/>
</dbReference>
<dbReference type="Pfam" id="PF01979">
    <property type="entry name" value="Amidohydro_1"/>
    <property type="match status" value="1"/>
</dbReference>
<feature type="non-terminal residue" evidence="2">
    <location>
        <position position="1"/>
    </location>
</feature>
<evidence type="ECO:0000259" key="1">
    <source>
        <dbReference type="Pfam" id="PF01979"/>
    </source>
</evidence>
<dbReference type="Gene3D" id="1.20.58.520">
    <property type="entry name" value="Amidohydrolase"/>
    <property type="match status" value="1"/>
</dbReference>
<feature type="domain" description="Amidohydrolase-related" evidence="1">
    <location>
        <begin position="7"/>
        <end position="74"/>
    </location>
</feature>
<sequence length="86" mass="9185">YSLHSELEMLVRAGLSPLEALRSATLRPAEFFGLASEMGTVEEGRLADLVLLSKNPLDDISNTRSVEGVVSKGVFLSRDALGALVP</sequence>
<dbReference type="Gene3D" id="2.30.40.10">
    <property type="entry name" value="Urease, subunit C, domain 1"/>
    <property type="match status" value="1"/>
</dbReference>
<evidence type="ECO:0000313" key="2">
    <source>
        <dbReference type="EMBL" id="SVE08940.1"/>
    </source>
</evidence>
<accession>A0A383AMZ9</accession>
<dbReference type="PANTHER" id="PTHR43135:SF3">
    <property type="entry name" value="ALPHA-D-RIBOSE 1-METHYLPHOSPHONATE 5-TRIPHOSPHATE DIPHOSPHATASE"/>
    <property type="match status" value="1"/>
</dbReference>
<proteinExistence type="predicted"/>
<dbReference type="InterPro" id="IPR006680">
    <property type="entry name" value="Amidohydro-rel"/>
</dbReference>
<dbReference type="AlphaFoldDB" id="A0A383AMZ9"/>
<dbReference type="PANTHER" id="PTHR43135">
    <property type="entry name" value="ALPHA-D-RIBOSE 1-METHYLPHOSPHONATE 5-TRIPHOSPHATE DIPHOSPHATASE"/>
    <property type="match status" value="1"/>
</dbReference>
<name>A0A383AMZ9_9ZZZZ</name>
<dbReference type="Gene3D" id="3.30.110.90">
    <property type="entry name" value="Amidohydrolase"/>
    <property type="match status" value="1"/>
</dbReference>
<reference evidence="2" key="1">
    <citation type="submission" date="2018-05" db="EMBL/GenBank/DDBJ databases">
        <authorList>
            <person name="Lanie J.A."/>
            <person name="Ng W.-L."/>
            <person name="Kazmierczak K.M."/>
            <person name="Andrzejewski T.M."/>
            <person name="Davidsen T.M."/>
            <person name="Wayne K.J."/>
            <person name="Tettelin H."/>
            <person name="Glass J.I."/>
            <person name="Rusch D."/>
            <person name="Podicherti R."/>
            <person name="Tsui H.-C.T."/>
            <person name="Winkler M.E."/>
        </authorList>
    </citation>
    <scope>NUCLEOTIDE SEQUENCE</scope>
</reference>
<gene>
    <name evidence="2" type="ORF">METZ01_LOCUS461794</name>
</gene>